<protein>
    <submittedName>
        <fullName evidence="2">Uncharacterized protein</fullName>
    </submittedName>
</protein>
<proteinExistence type="predicted"/>
<evidence type="ECO:0000313" key="2">
    <source>
        <dbReference type="WBParaSite" id="ES5_v2.g21726.t1"/>
    </source>
</evidence>
<dbReference type="WBParaSite" id="ES5_v2.g21726.t1">
    <property type="protein sequence ID" value="ES5_v2.g21726.t1"/>
    <property type="gene ID" value="ES5_v2.g21726"/>
</dbReference>
<sequence length="813" mass="92988">MSSLVQLYEKLVQALSNDSKDTSFIEAILADIKDVTLKLPPFASSAIYSSALIRKLSSILNYGGYAKECLIQIIFGCDHFFDNVLIQQKPVSYEVISLLTKMLDPLDFERLPKIYALVVEKLKNCVEKLLSDKAFKKHHYELLFVSLLASLKPLLAAKNSLVVIVSNLRKSVPSYSPSDGLFTIPEARHSKCLTEIFSTLSTLLHNGTFLSNDTVETILLWAQAIPNSMGDAFATILEKPQLLTFRTELFFFAFVGVKKQLSIRRLLESVTQKYFVIGIIPQLNDTTSNMFWRKLLSFMGTVSEAEYKRIFYVLRSSAFVRPLLQNSLSDMFEKRQIILKESSFGHREFMLLSNFMINLEPPLINGVHESSLKSIDLILNNIESGKIFGNDFDGWRNAVSYLAVYCIENKMKTYYGKPLDTFIAFDNGIRALMNASNTPKIPDGLEYLIFPDYVDSEEESFNRSKLLPSEDFLRANCYLSFVDTLEKFMSFAERGSILDIAKISEASRQFFVTNLSSCQGWVTRISLPLLQVCYKAGRYAQVVRFSTFICHAQQQKSEVAKKALKLDDSSYLVLYWLVKALVQLSSPQAIYGVHTFSTAVFATDLEFIWPAISAAGGQFEDALNKIELMLSFESLHEIARNFLQELRVFIFNKIRMPSIFLKSSKLIPPPLEGNTSAWNEWKRCAKFHGESIKGVEEKSKPDARVHSLPWEIEHRLMDFEQKLMDIQQKLDVFSQHKKNRHQRSEYNNVIENELKELGNQINQYLYTLNMVDIPSKFHSKFAILETIRKLISGKLLFEHHKNALKLDDSSYLV</sequence>
<accession>A0AC34FWG3</accession>
<dbReference type="Proteomes" id="UP000887579">
    <property type="component" value="Unplaced"/>
</dbReference>
<name>A0AC34FWG3_9BILA</name>
<evidence type="ECO:0000313" key="1">
    <source>
        <dbReference type="Proteomes" id="UP000887579"/>
    </source>
</evidence>
<reference evidence="2" key="1">
    <citation type="submission" date="2022-11" db="UniProtKB">
        <authorList>
            <consortium name="WormBaseParasite"/>
        </authorList>
    </citation>
    <scope>IDENTIFICATION</scope>
</reference>
<organism evidence="1 2">
    <name type="scientific">Panagrolaimus sp. ES5</name>
    <dbReference type="NCBI Taxonomy" id="591445"/>
    <lineage>
        <taxon>Eukaryota</taxon>
        <taxon>Metazoa</taxon>
        <taxon>Ecdysozoa</taxon>
        <taxon>Nematoda</taxon>
        <taxon>Chromadorea</taxon>
        <taxon>Rhabditida</taxon>
        <taxon>Tylenchina</taxon>
        <taxon>Panagrolaimomorpha</taxon>
        <taxon>Panagrolaimoidea</taxon>
        <taxon>Panagrolaimidae</taxon>
        <taxon>Panagrolaimus</taxon>
    </lineage>
</organism>